<dbReference type="GO" id="GO:0005737">
    <property type="term" value="C:cytoplasm"/>
    <property type="evidence" value="ECO:0007669"/>
    <property type="project" value="UniProtKB-SubCell"/>
</dbReference>
<dbReference type="GO" id="GO:0005524">
    <property type="term" value="F:ATP binding"/>
    <property type="evidence" value="ECO:0007669"/>
    <property type="project" value="UniProtKB-KW"/>
</dbReference>
<dbReference type="PANTHER" id="PTHR33540">
    <property type="entry name" value="TRNA THREONYLCARBAMOYLADENOSINE BIOSYNTHESIS PROTEIN TSAE"/>
    <property type="match status" value="1"/>
</dbReference>
<evidence type="ECO:0000256" key="10">
    <source>
        <dbReference type="ARBA" id="ARBA00032441"/>
    </source>
</evidence>
<dbReference type="AlphaFoldDB" id="M1MBS3"/>
<evidence type="ECO:0000256" key="6">
    <source>
        <dbReference type="ARBA" id="ARBA00022723"/>
    </source>
</evidence>
<dbReference type="GO" id="GO:0002949">
    <property type="term" value="P:tRNA threonylcarbamoyladenosine modification"/>
    <property type="evidence" value="ECO:0007669"/>
    <property type="project" value="InterPro"/>
</dbReference>
<dbReference type="InterPro" id="IPR027417">
    <property type="entry name" value="P-loop_NTPase"/>
</dbReference>
<keyword evidence="4" id="KW-0963">Cytoplasm</keyword>
<dbReference type="GO" id="GO:0016301">
    <property type="term" value="F:kinase activity"/>
    <property type="evidence" value="ECO:0007669"/>
    <property type="project" value="UniProtKB-KW"/>
</dbReference>
<comment type="subcellular location">
    <subcellularLocation>
        <location evidence="1">Cytoplasm</location>
    </subcellularLocation>
</comment>
<name>M1MBS3_9PROT</name>
<sequence length="169" mass="19723">MYTIKISKLSETIILAKSIAKSIDKEKLLNSKVIYLYGDLGTGKTTFVRYFLQNFGVSDNVKSPSFSIMEQYHINGLQFYHFDFYRFDYQSEVLSIGLEELDNKNTIILIEWPEKAMEFLPKPDLEIFLSCSDIENNVERYATLSTQKNKEGKWLTNIINSYEKMSDHI</sequence>
<keyword evidence="9" id="KW-0460">Magnesium</keyword>
<dbReference type="PATRIC" id="fig|1208921.3.peg.547"/>
<evidence type="ECO:0000256" key="9">
    <source>
        <dbReference type="ARBA" id="ARBA00022842"/>
    </source>
</evidence>
<dbReference type="OrthoDB" id="9800307at2"/>
<evidence type="ECO:0000256" key="8">
    <source>
        <dbReference type="ARBA" id="ARBA00022840"/>
    </source>
</evidence>
<keyword evidence="12" id="KW-1185">Reference proteome</keyword>
<comment type="similarity">
    <text evidence="2">Belongs to the TsaE family.</text>
</comment>
<dbReference type="PANTHER" id="PTHR33540:SF2">
    <property type="entry name" value="TRNA THREONYLCARBAMOYLADENOSINE BIOSYNTHESIS PROTEIN TSAE"/>
    <property type="match status" value="1"/>
</dbReference>
<proteinExistence type="inferred from homology"/>
<evidence type="ECO:0000256" key="3">
    <source>
        <dbReference type="ARBA" id="ARBA00019010"/>
    </source>
</evidence>
<keyword evidence="5" id="KW-0819">tRNA processing</keyword>
<evidence type="ECO:0000256" key="5">
    <source>
        <dbReference type="ARBA" id="ARBA00022694"/>
    </source>
</evidence>
<dbReference type="EMBL" id="CP003806">
    <property type="protein sequence ID" value="AGF49255.1"/>
    <property type="molecule type" value="Genomic_DNA"/>
</dbReference>
<keyword evidence="8" id="KW-0067">ATP-binding</keyword>
<dbReference type="GO" id="GO:0046872">
    <property type="term" value="F:metal ion binding"/>
    <property type="evidence" value="ECO:0007669"/>
    <property type="project" value="UniProtKB-KW"/>
</dbReference>
<keyword evidence="11" id="KW-0418">Kinase</keyword>
<keyword evidence="7" id="KW-0547">Nucleotide-binding</keyword>
<accession>M1MBS3</accession>
<evidence type="ECO:0000256" key="4">
    <source>
        <dbReference type="ARBA" id="ARBA00022490"/>
    </source>
</evidence>
<dbReference type="RefSeq" id="WP_015389739.1">
    <property type="nucleotide sequence ID" value="NC_020284.1"/>
</dbReference>
<dbReference type="STRING" id="1208921.ST1E_0954"/>
<keyword evidence="6" id="KW-0479">Metal-binding</keyword>
<dbReference type="Gene3D" id="3.40.50.300">
    <property type="entry name" value="P-loop containing nucleotide triphosphate hydrolases"/>
    <property type="match status" value="1"/>
</dbReference>
<gene>
    <name evidence="11" type="ORF">ST1E_0954</name>
</gene>
<evidence type="ECO:0000256" key="2">
    <source>
        <dbReference type="ARBA" id="ARBA00007599"/>
    </source>
</evidence>
<dbReference type="SUPFAM" id="SSF52540">
    <property type="entry name" value="P-loop containing nucleoside triphosphate hydrolases"/>
    <property type="match status" value="1"/>
</dbReference>
<dbReference type="Pfam" id="PF02367">
    <property type="entry name" value="TsaE"/>
    <property type="match status" value="1"/>
</dbReference>
<evidence type="ECO:0000256" key="1">
    <source>
        <dbReference type="ARBA" id="ARBA00004496"/>
    </source>
</evidence>
<dbReference type="InterPro" id="IPR003442">
    <property type="entry name" value="T6A_TsaE"/>
</dbReference>
<evidence type="ECO:0000256" key="7">
    <source>
        <dbReference type="ARBA" id="ARBA00022741"/>
    </source>
</evidence>
<evidence type="ECO:0000313" key="11">
    <source>
        <dbReference type="EMBL" id="AGF49255.1"/>
    </source>
</evidence>
<reference evidence="11 12" key="1">
    <citation type="journal article" date="2013" name="Genome Biol. Evol.">
        <title>Genome evolution and phylogenomic analysis of candidatus kinetoplastibacterium, the betaproteobacterial endosymbionts of strigomonas and angomonas.</title>
        <authorList>
            <person name="Alves J.M."/>
            <person name="Serrano M.G."/>
            <person name="Maia da Silva F."/>
            <person name="Voegtly L.J."/>
            <person name="Matveyev A.V."/>
            <person name="Teixeira M.M."/>
            <person name="Camargo E.P."/>
            <person name="Buck G.A."/>
        </authorList>
    </citation>
    <scope>NUCLEOTIDE SEQUENCE [LARGE SCALE GENOMIC DNA]</scope>
    <source>
        <strain evidence="11 12">TCC219</strain>
    </source>
</reference>
<organism evidence="11 12">
    <name type="scientific">Candidatus Kinetoplastidibacterium galati TCC219</name>
    <dbReference type="NCBI Taxonomy" id="1208921"/>
    <lineage>
        <taxon>Bacteria</taxon>
        <taxon>Pseudomonadati</taxon>
        <taxon>Pseudomonadota</taxon>
        <taxon>Betaproteobacteria</taxon>
        <taxon>Candidatus Kinetoplastidibacterium</taxon>
    </lineage>
</organism>
<dbReference type="HOGENOM" id="CLU_087829_2_0_4"/>
<dbReference type="KEGG" id="kga:ST1E_0954"/>
<dbReference type="eggNOG" id="COG0802">
    <property type="taxonomic scope" value="Bacteria"/>
</dbReference>
<dbReference type="NCBIfam" id="TIGR00150">
    <property type="entry name" value="T6A_YjeE"/>
    <property type="match status" value="1"/>
</dbReference>
<evidence type="ECO:0000313" key="12">
    <source>
        <dbReference type="Proteomes" id="UP000011658"/>
    </source>
</evidence>
<protein>
    <recommendedName>
        <fullName evidence="3">tRNA threonylcarbamoyladenosine biosynthesis protein TsaE</fullName>
    </recommendedName>
    <alternativeName>
        <fullName evidence="10">t(6)A37 threonylcarbamoyladenosine biosynthesis protein TsaE</fullName>
    </alternativeName>
</protein>
<keyword evidence="11" id="KW-0808">Transferase</keyword>
<dbReference type="Proteomes" id="UP000011658">
    <property type="component" value="Chromosome"/>
</dbReference>